<dbReference type="InterPro" id="IPR020084">
    <property type="entry name" value="NUDIX_hydrolase_CS"/>
</dbReference>
<dbReference type="EMBL" id="UGNV01000001">
    <property type="protein sequence ID" value="STX28953.1"/>
    <property type="molecule type" value="Genomic_DNA"/>
</dbReference>
<evidence type="ECO:0000256" key="14">
    <source>
        <dbReference type="PIRSR" id="PIRSR604385-3"/>
    </source>
</evidence>
<dbReference type="PROSITE" id="PS00893">
    <property type="entry name" value="NUDIX_BOX"/>
    <property type="match status" value="1"/>
</dbReference>
<comment type="function">
    <text evidence="8">Acts on ADP-mannose and ADP-glucose as well as ADP-ribose. Prevents glycogen biosynthesis. The reaction catalyzed by this enzyme is a limiting step of the gluconeogenic process.</text>
</comment>
<dbReference type="InterPro" id="IPR000086">
    <property type="entry name" value="NUDIX_hydrolase_dom"/>
</dbReference>
<evidence type="ECO:0000313" key="17">
    <source>
        <dbReference type="Proteomes" id="UP000254968"/>
    </source>
</evidence>
<dbReference type="EC" id="3.6.1.13" evidence="3"/>
<evidence type="ECO:0000256" key="11">
    <source>
        <dbReference type="ARBA" id="ARBA00033056"/>
    </source>
</evidence>
<evidence type="ECO:0000256" key="6">
    <source>
        <dbReference type="ARBA" id="ARBA00022801"/>
    </source>
</evidence>
<organism evidence="16 17">
    <name type="scientific">Legionella beliardensis</name>
    <dbReference type="NCBI Taxonomy" id="91822"/>
    <lineage>
        <taxon>Bacteria</taxon>
        <taxon>Pseudomonadati</taxon>
        <taxon>Pseudomonadota</taxon>
        <taxon>Gammaproteobacteria</taxon>
        <taxon>Legionellales</taxon>
        <taxon>Legionellaceae</taxon>
        <taxon>Legionella</taxon>
    </lineage>
</organism>
<protein>
    <recommendedName>
        <fullName evidence="4">ADP-ribose pyrophosphatase</fullName>
        <ecNumber evidence="3">3.6.1.13</ecNumber>
    </recommendedName>
    <alternativeName>
        <fullName evidence="9">ADP-ribose diphosphatase</fullName>
    </alternativeName>
    <alternativeName>
        <fullName evidence="11">ADP-ribose phosphohydrolase</fullName>
    </alternativeName>
    <alternativeName>
        <fullName evidence="10">Adenosine diphosphoribose pyrophosphatase</fullName>
    </alternativeName>
</protein>
<evidence type="ECO:0000259" key="15">
    <source>
        <dbReference type="PROSITE" id="PS51462"/>
    </source>
</evidence>
<keyword evidence="7 13" id="KW-0460">Magnesium</keyword>
<dbReference type="InterPro" id="IPR004385">
    <property type="entry name" value="NDP_pyrophosphatase"/>
</dbReference>
<dbReference type="NCBIfam" id="TIGR00052">
    <property type="entry name" value="nudix-type nucleoside diphosphatase, YffH/AdpP family"/>
    <property type="match status" value="1"/>
</dbReference>
<dbReference type="Proteomes" id="UP000254968">
    <property type="component" value="Unassembled WGS sequence"/>
</dbReference>
<comment type="similarity">
    <text evidence="2">Belongs to the Nudix hydrolase family. NudF subfamily.</text>
</comment>
<proteinExistence type="inferred from homology"/>
<dbReference type="PROSITE" id="PS51462">
    <property type="entry name" value="NUDIX"/>
    <property type="match status" value="1"/>
</dbReference>
<dbReference type="OrthoDB" id="5292471at2"/>
<evidence type="ECO:0000256" key="5">
    <source>
        <dbReference type="ARBA" id="ARBA00022723"/>
    </source>
</evidence>
<evidence type="ECO:0000256" key="1">
    <source>
        <dbReference type="ARBA" id="ARBA00001946"/>
    </source>
</evidence>
<evidence type="ECO:0000256" key="12">
    <source>
        <dbReference type="ARBA" id="ARBA00049546"/>
    </source>
</evidence>
<keyword evidence="6 16" id="KW-0378">Hydrolase</keyword>
<dbReference type="PANTHER" id="PTHR11839">
    <property type="entry name" value="UDP/ADP-SUGAR PYROPHOSPHATASE"/>
    <property type="match status" value="1"/>
</dbReference>
<feature type="binding site" evidence="13">
    <location>
        <position position="105"/>
    </location>
    <ligand>
        <name>Mg(2+)</name>
        <dbReference type="ChEBI" id="CHEBI:18420"/>
        <label>1</label>
    </ligand>
</feature>
<dbReference type="GO" id="GO:0019144">
    <property type="term" value="F:ADP-sugar diphosphatase activity"/>
    <property type="evidence" value="ECO:0007669"/>
    <property type="project" value="TreeGrafter"/>
</dbReference>
<keyword evidence="5 13" id="KW-0479">Metal-binding</keyword>
<reference evidence="16 17" key="1">
    <citation type="submission" date="2018-06" db="EMBL/GenBank/DDBJ databases">
        <authorList>
            <consortium name="Pathogen Informatics"/>
            <person name="Doyle S."/>
        </authorList>
    </citation>
    <scope>NUCLEOTIDE SEQUENCE [LARGE SCALE GENOMIC DNA]</scope>
    <source>
        <strain evidence="16 17">NCTC13315</strain>
    </source>
</reference>
<dbReference type="GO" id="GO:0019693">
    <property type="term" value="P:ribose phosphate metabolic process"/>
    <property type="evidence" value="ECO:0007669"/>
    <property type="project" value="TreeGrafter"/>
</dbReference>
<evidence type="ECO:0000256" key="4">
    <source>
        <dbReference type="ARBA" id="ARBA00013297"/>
    </source>
</evidence>
<dbReference type="Pfam" id="PF00293">
    <property type="entry name" value="NUDIX"/>
    <property type="match status" value="1"/>
</dbReference>
<feature type="domain" description="Nudix hydrolase" evidence="15">
    <location>
        <begin position="46"/>
        <end position="190"/>
    </location>
</feature>
<feature type="binding site" evidence="13">
    <location>
        <position position="89"/>
    </location>
    <ligand>
        <name>Mg(2+)</name>
        <dbReference type="ChEBI" id="CHEBI:18420"/>
        <label>1</label>
    </ligand>
</feature>
<keyword evidence="17" id="KW-1185">Reference proteome</keyword>
<name>A0A378I1S6_9GAMM</name>
<evidence type="ECO:0000313" key="16">
    <source>
        <dbReference type="EMBL" id="STX28953.1"/>
    </source>
</evidence>
<dbReference type="InterPro" id="IPR015797">
    <property type="entry name" value="NUDIX_hydrolase-like_dom_sf"/>
</dbReference>
<dbReference type="PANTHER" id="PTHR11839:SF5">
    <property type="entry name" value="ADP-RIBOSE PYROPHOSPHATASE"/>
    <property type="match status" value="1"/>
</dbReference>
<evidence type="ECO:0000256" key="2">
    <source>
        <dbReference type="ARBA" id="ARBA00007482"/>
    </source>
</evidence>
<dbReference type="GO" id="GO:0046872">
    <property type="term" value="F:metal ion binding"/>
    <property type="evidence" value="ECO:0007669"/>
    <property type="project" value="UniProtKB-KW"/>
</dbReference>
<accession>A0A378I1S6</accession>
<comment type="catalytic activity">
    <reaction evidence="12">
        <text>ADP-D-ribose + H2O = D-ribose 5-phosphate + AMP + 2 H(+)</text>
        <dbReference type="Rhea" id="RHEA:10412"/>
        <dbReference type="ChEBI" id="CHEBI:15377"/>
        <dbReference type="ChEBI" id="CHEBI:15378"/>
        <dbReference type="ChEBI" id="CHEBI:57967"/>
        <dbReference type="ChEBI" id="CHEBI:78346"/>
        <dbReference type="ChEBI" id="CHEBI:456215"/>
        <dbReference type="EC" id="3.6.1.13"/>
    </reaction>
</comment>
<feature type="binding site" evidence="13">
    <location>
        <position position="155"/>
    </location>
    <ligand>
        <name>Mg(2+)</name>
        <dbReference type="ChEBI" id="CHEBI:18420"/>
        <label>1</label>
    </ligand>
</feature>
<dbReference type="Gene3D" id="3.90.79.10">
    <property type="entry name" value="Nucleoside Triphosphate Pyrophosphohydrolase"/>
    <property type="match status" value="1"/>
</dbReference>
<gene>
    <name evidence="16" type="primary">nudF</name>
    <name evidence="16" type="ORF">NCTC13315_01487</name>
</gene>
<sequence>MNKKVKIINQQTLHDGYLKISKLSLKVPSLSSQKDYIAINDREVINTNDSVSVLLYVPAKDSFILCQQFRVGVFLNKIEDDCFTLECVAGNIDKAECPKKAAYREVKEETGIEIKDIQLIATVYKSPGLLTEKNYLFYAEVNELPSCKLHGVDDEEIMTHVIKREKVYQLMDGMQLIDAATVLALNWFHAKRHQ</sequence>
<dbReference type="GO" id="GO:0006753">
    <property type="term" value="P:nucleoside phosphate metabolic process"/>
    <property type="evidence" value="ECO:0007669"/>
    <property type="project" value="TreeGrafter"/>
</dbReference>
<evidence type="ECO:0000256" key="13">
    <source>
        <dbReference type="PIRSR" id="PIRSR604385-2"/>
    </source>
</evidence>
<evidence type="ECO:0000256" key="3">
    <source>
        <dbReference type="ARBA" id="ARBA00012453"/>
    </source>
</evidence>
<feature type="binding site" evidence="13">
    <location>
        <position position="109"/>
    </location>
    <ligand>
        <name>Mg(2+)</name>
        <dbReference type="ChEBI" id="CHEBI:18420"/>
        <label>1</label>
    </ligand>
</feature>
<dbReference type="AlphaFoldDB" id="A0A378I1S6"/>
<evidence type="ECO:0000256" key="7">
    <source>
        <dbReference type="ARBA" id="ARBA00022842"/>
    </source>
</evidence>
<dbReference type="GO" id="GO:0047631">
    <property type="term" value="F:ADP-ribose diphosphatase activity"/>
    <property type="evidence" value="ECO:0007669"/>
    <property type="project" value="UniProtKB-EC"/>
</dbReference>
<evidence type="ECO:0000256" key="9">
    <source>
        <dbReference type="ARBA" id="ARBA00030162"/>
    </source>
</evidence>
<feature type="short sequence motif" description="Nudix box" evidence="14">
    <location>
        <begin position="90"/>
        <end position="112"/>
    </location>
</feature>
<dbReference type="GO" id="GO:0005829">
    <property type="term" value="C:cytosol"/>
    <property type="evidence" value="ECO:0007669"/>
    <property type="project" value="TreeGrafter"/>
</dbReference>
<dbReference type="RefSeq" id="WP_115302661.1">
    <property type="nucleotide sequence ID" value="NZ_CAAAHO010000004.1"/>
</dbReference>
<evidence type="ECO:0000256" key="8">
    <source>
        <dbReference type="ARBA" id="ARBA00025164"/>
    </source>
</evidence>
<evidence type="ECO:0000256" key="10">
    <source>
        <dbReference type="ARBA" id="ARBA00030308"/>
    </source>
</evidence>
<dbReference type="SUPFAM" id="SSF55811">
    <property type="entry name" value="Nudix"/>
    <property type="match status" value="1"/>
</dbReference>
<comment type="cofactor">
    <cofactor evidence="1 13">
        <name>Mg(2+)</name>
        <dbReference type="ChEBI" id="CHEBI:18420"/>
    </cofactor>
</comment>